<sequence length="191" mass="20865">MLKGALFGVPAFMACMFLFGPFAAGQEAVLENYRIKPSEVVVPPELKPGDYQRIIRPFENWTLICDENLKSRQRVCNVTQIIENGVGQIAFSWSLAATKKGEPYMILRTAPVAKSDGRISLQFEGRKEPIQVKLDGCSQTVCVGMLPIGPMMREQISKSTAPAISYPTADGRTISVTANLKGLSTAVKAIK</sequence>
<name>A0A1C3VMP2_9HYPH</name>
<accession>A0A1C3VMP2</accession>
<evidence type="ECO:0000256" key="1">
    <source>
        <dbReference type="SAM" id="SignalP"/>
    </source>
</evidence>
<dbReference type="EMBL" id="FMAH01000015">
    <property type="protein sequence ID" value="SCB29061.1"/>
    <property type="molecule type" value="Genomic_DNA"/>
</dbReference>
<protein>
    <submittedName>
        <fullName evidence="2">Invasion protein IalB, involved in pathogenesis</fullName>
    </submittedName>
</protein>
<dbReference type="Pfam" id="PF06776">
    <property type="entry name" value="IalB"/>
    <property type="match status" value="1"/>
</dbReference>
<feature type="signal peptide" evidence="1">
    <location>
        <begin position="1"/>
        <end position="23"/>
    </location>
</feature>
<dbReference type="OrthoDB" id="7375326at2"/>
<reference evidence="3" key="1">
    <citation type="submission" date="2016-08" db="EMBL/GenBank/DDBJ databases">
        <authorList>
            <person name="Varghese N."/>
            <person name="Submissions Spin"/>
        </authorList>
    </citation>
    <scope>NUCLEOTIDE SEQUENCE [LARGE SCALE GENOMIC DNA]</scope>
    <source>
        <strain evidence="3">HAMBI 2971</strain>
    </source>
</reference>
<proteinExistence type="predicted"/>
<keyword evidence="3" id="KW-1185">Reference proteome</keyword>
<dbReference type="InterPro" id="IPR010642">
    <property type="entry name" value="Invasion_prot_B"/>
</dbReference>
<evidence type="ECO:0000313" key="2">
    <source>
        <dbReference type="EMBL" id="SCB29061.1"/>
    </source>
</evidence>
<organism evidence="2 3">
    <name type="scientific">Rhizobium miluonense</name>
    <dbReference type="NCBI Taxonomy" id="411945"/>
    <lineage>
        <taxon>Bacteria</taxon>
        <taxon>Pseudomonadati</taxon>
        <taxon>Pseudomonadota</taxon>
        <taxon>Alphaproteobacteria</taxon>
        <taxon>Hyphomicrobiales</taxon>
        <taxon>Rhizobiaceae</taxon>
        <taxon>Rhizobium/Agrobacterium group</taxon>
        <taxon>Rhizobium</taxon>
    </lineage>
</organism>
<evidence type="ECO:0000313" key="3">
    <source>
        <dbReference type="Proteomes" id="UP000199435"/>
    </source>
</evidence>
<dbReference type="Gene3D" id="2.60.40.1880">
    <property type="entry name" value="Invasion associated locus B (IalB) protein"/>
    <property type="match status" value="1"/>
</dbReference>
<dbReference type="PROSITE" id="PS51257">
    <property type="entry name" value="PROKAR_LIPOPROTEIN"/>
    <property type="match status" value="1"/>
</dbReference>
<dbReference type="Proteomes" id="UP000199435">
    <property type="component" value="Unassembled WGS sequence"/>
</dbReference>
<dbReference type="AlphaFoldDB" id="A0A1C3VMP2"/>
<keyword evidence="1" id="KW-0732">Signal</keyword>
<dbReference type="STRING" id="411945.GA0061102_101564"/>
<dbReference type="RefSeq" id="WP_092849155.1">
    <property type="nucleotide sequence ID" value="NZ_FMAH01000015.1"/>
</dbReference>
<feature type="chain" id="PRO_5008684511" evidence="1">
    <location>
        <begin position="24"/>
        <end position="191"/>
    </location>
</feature>
<gene>
    <name evidence="2" type="ORF">GA0061102_101564</name>
</gene>
<dbReference type="InterPro" id="IPR038696">
    <property type="entry name" value="IalB_sf"/>
</dbReference>